<evidence type="ECO:0000313" key="3">
    <source>
        <dbReference type="Proteomes" id="UP000785679"/>
    </source>
</evidence>
<dbReference type="AlphaFoldDB" id="A0A8J8P7L9"/>
<feature type="transmembrane region" description="Helical" evidence="1">
    <location>
        <begin position="74"/>
        <end position="94"/>
    </location>
</feature>
<gene>
    <name evidence="2" type="ORF">FGO68_gene2388</name>
</gene>
<evidence type="ECO:0000313" key="2">
    <source>
        <dbReference type="EMBL" id="TNV87011.1"/>
    </source>
</evidence>
<dbReference type="EMBL" id="RRYP01000676">
    <property type="protein sequence ID" value="TNV87011.1"/>
    <property type="molecule type" value="Genomic_DNA"/>
</dbReference>
<keyword evidence="3" id="KW-1185">Reference proteome</keyword>
<evidence type="ECO:0000256" key="1">
    <source>
        <dbReference type="SAM" id="Phobius"/>
    </source>
</evidence>
<keyword evidence="1" id="KW-0472">Membrane</keyword>
<protein>
    <submittedName>
        <fullName evidence="2">Uncharacterized protein</fullName>
    </submittedName>
</protein>
<comment type="caution">
    <text evidence="2">The sequence shown here is derived from an EMBL/GenBank/DDBJ whole genome shotgun (WGS) entry which is preliminary data.</text>
</comment>
<accession>A0A8J8P7L9</accession>
<organism evidence="2 3">
    <name type="scientific">Halteria grandinella</name>
    <dbReference type="NCBI Taxonomy" id="5974"/>
    <lineage>
        <taxon>Eukaryota</taxon>
        <taxon>Sar</taxon>
        <taxon>Alveolata</taxon>
        <taxon>Ciliophora</taxon>
        <taxon>Intramacronucleata</taxon>
        <taxon>Spirotrichea</taxon>
        <taxon>Stichotrichia</taxon>
        <taxon>Sporadotrichida</taxon>
        <taxon>Halteriidae</taxon>
        <taxon>Halteria</taxon>
    </lineage>
</organism>
<sequence>MLVVISRVSANTPESLATDLVNIVYNFAQLDILPATLIFEQVLQFDEESDSALTSQFDKLGIDSKNCLKVMQSAYLYLIFYVFLGFFFIIEGYITPKISAKLQFDEFTPMQVRMQLIFGLDLSV</sequence>
<reference evidence="2" key="1">
    <citation type="submission" date="2019-06" db="EMBL/GenBank/DDBJ databases">
        <authorList>
            <person name="Zheng W."/>
        </authorList>
    </citation>
    <scope>NUCLEOTIDE SEQUENCE</scope>
    <source>
        <strain evidence="2">QDHG01</strain>
    </source>
</reference>
<dbReference type="Proteomes" id="UP000785679">
    <property type="component" value="Unassembled WGS sequence"/>
</dbReference>
<proteinExistence type="predicted"/>
<keyword evidence="1" id="KW-1133">Transmembrane helix</keyword>
<name>A0A8J8P7L9_HALGN</name>
<keyword evidence="1" id="KW-0812">Transmembrane</keyword>